<dbReference type="EMBL" id="LT635758">
    <property type="protein sequence ID" value="SGZ52881.1"/>
    <property type="molecule type" value="Genomic_DNA"/>
</dbReference>
<accession>A0A1L0BNE5</accession>
<dbReference type="AlphaFoldDB" id="A0A1L0BNE5"/>
<protein>
    <submittedName>
        <fullName evidence="1">CIC11C00000005883</fullName>
    </submittedName>
</protein>
<dbReference type="Proteomes" id="UP000182334">
    <property type="component" value="Chromosome III"/>
</dbReference>
<name>A0A1L0BNE5_9ASCO</name>
<dbReference type="OrthoDB" id="4096350at2759"/>
<reference evidence="1 2" key="1">
    <citation type="submission" date="2016-10" db="EMBL/GenBank/DDBJ databases">
        <authorList>
            <person name="de Groot N.N."/>
        </authorList>
    </citation>
    <scope>NUCLEOTIDE SEQUENCE [LARGE SCALE GENOMIC DNA]</scope>
    <source>
        <strain evidence="1 2">CBS 141442</strain>
    </source>
</reference>
<proteinExistence type="predicted"/>
<sequence>MPHVYLLIACLNQPVLSTTIKYISAHNVYIIGRAPLFLSYIETILHNHASDSISALLVYDDINVLLDVLKVLHKGSSEGNVNIHMQKYLKDYKNEMARVTATSHPDATVPQGHDDVPLGLDICIVQQCDLLDELDHLLPQNVALQQTLRFMALIHGATYAAVSGLERLGHDGPQLVALTQDLISNAIEPEMRVYDVAGSTWNDDVVIHQLTPPAWDSWNKIELAARTIPKSEDTQHDRGKMLDGNDAFFGLYQSYLDYFASTDSNEKEEKLRAMLVDLVCTDTKRAVEAPIVMTYEETISRLRDE</sequence>
<keyword evidence="2" id="KW-1185">Reference proteome</keyword>
<evidence type="ECO:0000313" key="2">
    <source>
        <dbReference type="Proteomes" id="UP000182334"/>
    </source>
</evidence>
<gene>
    <name evidence="1" type="ORF">SAMEA4029010_CIC11G00000005883</name>
</gene>
<organism evidence="1 2">
    <name type="scientific">Sungouiella intermedia</name>
    <dbReference type="NCBI Taxonomy" id="45354"/>
    <lineage>
        <taxon>Eukaryota</taxon>
        <taxon>Fungi</taxon>
        <taxon>Dikarya</taxon>
        <taxon>Ascomycota</taxon>
        <taxon>Saccharomycotina</taxon>
        <taxon>Pichiomycetes</taxon>
        <taxon>Metschnikowiaceae</taxon>
        <taxon>Sungouiella</taxon>
    </lineage>
</organism>
<evidence type="ECO:0000313" key="1">
    <source>
        <dbReference type="EMBL" id="SGZ52881.1"/>
    </source>
</evidence>